<dbReference type="GO" id="GO:0032993">
    <property type="term" value="C:protein-DNA complex"/>
    <property type="evidence" value="ECO:0007669"/>
    <property type="project" value="TreeGrafter"/>
</dbReference>
<dbReference type="PANTHER" id="PTHR30346:SF0">
    <property type="entry name" value="HCA OPERON TRANSCRIPTIONAL ACTIVATOR HCAR"/>
    <property type="match status" value="1"/>
</dbReference>
<evidence type="ECO:0000256" key="2">
    <source>
        <dbReference type="ARBA" id="ARBA00023015"/>
    </source>
</evidence>
<reference evidence="6 7" key="1">
    <citation type="submission" date="2018-03" db="EMBL/GenBank/DDBJ databases">
        <title>Genomic Encyclopedia of Archaeal and Bacterial Type Strains, Phase II (KMG-II): from individual species to whole genera.</title>
        <authorList>
            <person name="Goeker M."/>
        </authorList>
    </citation>
    <scope>NUCLEOTIDE SEQUENCE [LARGE SCALE GENOMIC DNA]</scope>
    <source>
        <strain evidence="6 7">DSM 45348</strain>
    </source>
</reference>
<proteinExistence type="inferred from homology"/>
<keyword evidence="4" id="KW-0804">Transcription</keyword>
<dbReference type="SUPFAM" id="SSF53850">
    <property type="entry name" value="Periplasmic binding protein-like II"/>
    <property type="match status" value="1"/>
</dbReference>
<organism evidence="6 7">
    <name type="scientific">Pseudosporangium ferrugineum</name>
    <dbReference type="NCBI Taxonomy" id="439699"/>
    <lineage>
        <taxon>Bacteria</taxon>
        <taxon>Bacillati</taxon>
        <taxon>Actinomycetota</taxon>
        <taxon>Actinomycetes</taxon>
        <taxon>Micromonosporales</taxon>
        <taxon>Micromonosporaceae</taxon>
        <taxon>Pseudosporangium</taxon>
    </lineage>
</organism>
<dbReference type="RefSeq" id="WP_106126200.1">
    <property type="nucleotide sequence ID" value="NZ_PVZG01000004.1"/>
</dbReference>
<dbReference type="InterPro" id="IPR036388">
    <property type="entry name" value="WH-like_DNA-bd_sf"/>
</dbReference>
<keyword evidence="2" id="KW-0805">Transcription regulation</keyword>
<feature type="domain" description="HTH lysR-type" evidence="5">
    <location>
        <begin position="4"/>
        <end position="61"/>
    </location>
</feature>
<dbReference type="Pfam" id="PF03466">
    <property type="entry name" value="LysR_substrate"/>
    <property type="match status" value="1"/>
</dbReference>
<dbReference type="Gene3D" id="1.10.10.10">
    <property type="entry name" value="Winged helix-like DNA-binding domain superfamily/Winged helix DNA-binding domain"/>
    <property type="match status" value="1"/>
</dbReference>
<keyword evidence="3 6" id="KW-0238">DNA-binding</keyword>
<evidence type="ECO:0000256" key="3">
    <source>
        <dbReference type="ARBA" id="ARBA00023125"/>
    </source>
</evidence>
<dbReference type="Pfam" id="PF00126">
    <property type="entry name" value="HTH_1"/>
    <property type="match status" value="1"/>
</dbReference>
<evidence type="ECO:0000256" key="4">
    <source>
        <dbReference type="ARBA" id="ARBA00023163"/>
    </source>
</evidence>
<dbReference type="Gene3D" id="3.40.190.10">
    <property type="entry name" value="Periplasmic binding protein-like II"/>
    <property type="match status" value="2"/>
</dbReference>
<evidence type="ECO:0000313" key="6">
    <source>
        <dbReference type="EMBL" id="PRY30573.1"/>
    </source>
</evidence>
<gene>
    <name evidence="6" type="ORF">CLV70_104125</name>
</gene>
<sequence>MPDLDPRHLRYLIAVAETGSITRAARRLMMTQPALSRALQALERTVGVPLLVRRSQATGLTEAGSVLLADAYELVERSRAAIERARGAYSGAETLTVSAPVCDVLAVSAAGRDFEAGHPGVRVHVVPRGWPERPEELGATAADVAILRDCFDRGNLIVDPLAREPRSVLLPAGHPLAARESLTVADLRDEPVTYWDGMSAAEADHWSGADADPHPRRHGPRVRDTTEVIAAVVLGRAIVFAHGTTLPADELPGLRVRPVEGLTPSTLEIGVPAGARNPLAERFVAHARAGWAPAGR</sequence>
<comment type="caution">
    <text evidence="6">The sequence shown here is derived from an EMBL/GenBank/DDBJ whole genome shotgun (WGS) entry which is preliminary data.</text>
</comment>
<evidence type="ECO:0000313" key="7">
    <source>
        <dbReference type="Proteomes" id="UP000239209"/>
    </source>
</evidence>
<name>A0A2T0SB73_9ACTN</name>
<protein>
    <submittedName>
        <fullName evidence="6">DNA-binding transcriptional LysR family regulator</fullName>
    </submittedName>
</protein>
<dbReference type="OrthoDB" id="79118at2"/>
<dbReference type="PANTHER" id="PTHR30346">
    <property type="entry name" value="TRANSCRIPTIONAL DUAL REGULATOR HCAR-RELATED"/>
    <property type="match status" value="1"/>
</dbReference>
<dbReference type="Proteomes" id="UP000239209">
    <property type="component" value="Unassembled WGS sequence"/>
</dbReference>
<dbReference type="PRINTS" id="PR00039">
    <property type="entry name" value="HTHLYSR"/>
</dbReference>
<dbReference type="InterPro" id="IPR005119">
    <property type="entry name" value="LysR_subst-bd"/>
</dbReference>
<dbReference type="AlphaFoldDB" id="A0A2T0SB73"/>
<evidence type="ECO:0000259" key="5">
    <source>
        <dbReference type="PROSITE" id="PS50931"/>
    </source>
</evidence>
<dbReference type="SUPFAM" id="SSF46785">
    <property type="entry name" value="Winged helix' DNA-binding domain"/>
    <property type="match status" value="1"/>
</dbReference>
<dbReference type="EMBL" id="PVZG01000004">
    <property type="protein sequence ID" value="PRY30573.1"/>
    <property type="molecule type" value="Genomic_DNA"/>
</dbReference>
<dbReference type="InterPro" id="IPR000847">
    <property type="entry name" value="LysR_HTH_N"/>
</dbReference>
<dbReference type="FunFam" id="1.10.10.10:FF:000001">
    <property type="entry name" value="LysR family transcriptional regulator"/>
    <property type="match status" value="1"/>
</dbReference>
<accession>A0A2T0SB73</accession>
<dbReference type="GO" id="GO:0003700">
    <property type="term" value="F:DNA-binding transcription factor activity"/>
    <property type="evidence" value="ECO:0007669"/>
    <property type="project" value="InterPro"/>
</dbReference>
<dbReference type="InterPro" id="IPR036390">
    <property type="entry name" value="WH_DNA-bd_sf"/>
</dbReference>
<evidence type="ECO:0000256" key="1">
    <source>
        <dbReference type="ARBA" id="ARBA00009437"/>
    </source>
</evidence>
<comment type="similarity">
    <text evidence="1">Belongs to the LysR transcriptional regulatory family.</text>
</comment>
<keyword evidence="7" id="KW-1185">Reference proteome</keyword>
<dbReference type="PROSITE" id="PS50931">
    <property type="entry name" value="HTH_LYSR"/>
    <property type="match status" value="1"/>
</dbReference>
<dbReference type="GO" id="GO:0003677">
    <property type="term" value="F:DNA binding"/>
    <property type="evidence" value="ECO:0007669"/>
    <property type="project" value="UniProtKB-KW"/>
</dbReference>